<keyword evidence="11" id="KW-1185">Reference proteome</keyword>
<dbReference type="GO" id="GO:0004252">
    <property type="term" value="F:serine-type endopeptidase activity"/>
    <property type="evidence" value="ECO:0007669"/>
    <property type="project" value="UniProtKB-UniRule"/>
</dbReference>
<gene>
    <name evidence="10" type="ORF">CYCCA115_LOCUS6429</name>
</gene>
<dbReference type="InterPro" id="IPR022398">
    <property type="entry name" value="Peptidase_S8_His-AS"/>
</dbReference>
<dbReference type="PROSITE" id="PS51892">
    <property type="entry name" value="SUBTILASE"/>
    <property type="match status" value="1"/>
</dbReference>
<comment type="caution">
    <text evidence="10">The sequence shown here is derived from an EMBL/GenBank/DDBJ whole genome shotgun (WGS) entry which is preliminary data.</text>
</comment>
<dbReference type="EMBL" id="CAKOGP040000779">
    <property type="protein sequence ID" value="CAJ1939103.1"/>
    <property type="molecule type" value="Genomic_DNA"/>
</dbReference>
<keyword evidence="2 7" id="KW-0378">Hydrolase</keyword>
<dbReference type="InterPro" id="IPR002884">
    <property type="entry name" value="P_dom"/>
</dbReference>
<keyword evidence="1 7" id="KW-0645">Protease</keyword>
<dbReference type="Pfam" id="PF00082">
    <property type="entry name" value="Peptidase_S8"/>
    <property type="match status" value="1"/>
</dbReference>
<evidence type="ECO:0000256" key="1">
    <source>
        <dbReference type="ARBA" id="ARBA00022670"/>
    </source>
</evidence>
<dbReference type="PROSITE" id="PS00137">
    <property type="entry name" value="SUBTILASE_HIS"/>
    <property type="match status" value="1"/>
</dbReference>
<evidence type="ECO:0000256" key="7">
    <source>
        <dbReference type="PROSITE-ProRule" id="PRU01240"/>
    </source>
</evidence>
<dbReference type="SUPFAM" id="SSF49785">
    <property type="entry name" value="Galactose-binding domain-like"/>
    <property type="match status" value="1"/>
</dbReference>
<evidence type="ECO:0000313" key="11">
    <source>
        <dbReference type="Proteomes" id="UP001295423"/>
    </source>
</evidence>
<dbReference type="InterPro" id="IPR000209">
    <property type="entry name" value="Peptidase_S8/S53_dom"/>
</dbReference>
<feature type="active site" description="Charge relay system" evidence="6 7">
    <location>
        <position position="103"/>
    </location>
</feature>
<dbReference type="SUPFAM" id="SSF52743">
    <property type="entry name" value="Subtilisin-like"/>
    <property type="match status" value="1"/>
</dbReference>
<dbReference type="GO" id="GO:0012505">
    <property type="term" value="C:endomembrane system"/>
    <property type="evidence" value="ECO:0007669"/>
    <property type="project" value="UniProtKB-ARBA"/>
</dbReference>
<dbReference type="PROSITE" id="PS51829">
    <property type="entry name" value="P_HOMO_B"/>
    <property type="match status" value="1"/>
</dbReference>
<dbReference type="Proteomes" id="UP001295423">
    <property type="component" value="Unassembled WGS sequence"/>
</dbReference>
<evidence type="ECO:0000256" key="8">
    <source>
        <dbReference type="SAM" id="SignalP"/>
    </source>
</evidence>
<dbReference type="PRINTS" id="PR00723">
    <property type="entry name" value="SUBTILISIN"/>
</dbReference>
<dbReference type="GO" id="GO:0005737">
    <property type="term" value="C:cytoplasm"/>
    <property type="evidence" value="ECO:0007669"/>
    <property type="project" value="UniProtKB-ARBA"/>
</dbReference>
<dbReference type="PANTHER" id="PTHR42884">
    <property type="entry name" value="PROPROTEIN CONVERTASE SUBTILISIN/KEXIN-RELATED"/>
    <property type="match status" value="1"/>
</dbReference>
<dbReference type="InterPro" id="IPR015500">
    <property type="entry name" value="Peptidase_S8_subtilisin-rel"/>
</dbReference>
<keyword evidence="3 7" id="KW-0720">Serine protease</keyword>
<dbReference type="PANTHER" id="PTHR42884:SF14">
    <property type="entry name" value="NEUROENDOCRINE CONVERTASE 1"/>
    <property type="match status" value="1"/>
</dbReference>
<dbReference type="PROSITE" id="PS00138">
    <property type="entry name" value="SUBTILASE_SER"/>
    <property type="match status" value="1"/>
</dbReference>
<keyword evidence="8" id="KW-0732">Signal</keyword>
<feature type="active site" description="Charge relay system" evidence="6 7">
    <location>
        <position position="362"/>
    </location>
</feature>
<proteinExistence type="inferred from homology"/>
<evidence type="ECO:0000256" key="5">
    <source>
        <dbReference type="ARBA" id="ARBA00023619"/>
    </source>
</evidence>
<evidence type="ECO:0000259" key="9">
    <source>
        <dbReference type="PROSITE" id="PS51829"/>
    </source>
</evidence>
<feature type="active site" description="Charge relay system" evidence="6 7">
    <location>
        <position position="66"/>
    </location>
</feature>
<dbReference type="InterPro" id="IPR023828">
    <property type="entry name" value="Peptidase_S8_Ser-AS"/>
</dbReference>
<evidence type="ECO:0000256" key="4">
    <source>
        <dbReference type="ARBA" id="ARBA00023529"/>
    </source>
</evidence>
<name>A0AAD2FGP2_9STRA</name>
<accession>A0AAD2FGP2</accession>
<dbReference type="Pfam" id="PF01483">
    <property type="entry name" value="P_proprotein"/>
    <property type="match status" value="1"/>
</dbReference>
<feature type="domain" description="P/Homo B" evidence="9">
    <location>
        <begin position="441"/>
        <end position="575"/>
    </location>
</feature>
<dbReference type="Gene3D" id="3.40.50.200">
    <property type="entry name" value="Peptidase S8/S53 domain"/>
    <property type="match status" value="2"/>
</dbReference>
<evidence type="ECO:0000313" key="10">
    <source>
        <dbReference type="EMBL" id="CAJ1939103.1"/>
    </source>
</evidence>
<comment type="similarity">
    <text evidence="7">Belongs to the peptidase S8 family.</text>
</comment>
<organism evidence="10 11">
    <name type="scientific">Cylindrotheca closterium</name>
    <dbReference type="NCBI Taxonomy" id="2856"/>
    <lineage>
        <taxon>Eukaryota</taxon>
        <taxon>Sar</taxon>
        <taxon>Stramenopiles</taxon>
        <taxon>Ochrophyta</taxon>
        <taxon>Bacillariophyta</taxon>
        <taxon>Bacillariophyceae</taxon>
        <taxon>Bacillariophycidae</taxon>
        <taxon>Bacillariales</taxon>
        <taxon>Bacillariaceae</taxon>
        <taxon>Cylindrotheca</taxon>
    </lineage>
</organism>
<protein>
    <recommendedName>
        <fullName evidence="5">subtilisin</fullName>
        <ecNumber evidence="5">3.4.21.62</ecNumber>
    </recommendedName>
</protein>
<reference evidence="10" key="1">
    <citation type="submission" date="2023-08" db="EMBL/GenBank/DDBJ databases">
        <authorList>
            <person name="Audoor S."/>
            <person name="Bilcke G."/>
        </authorList>
    </citation>
    <scope>NUCLEOTIDE SEQUENCE</scope>
</reference>
<feature type="chain" id="PRO_5041984018" description="subtilisin" evidence="8">
    <location>
        <begin position="20"/>
        <end position="731"/>
    </location>
</feature>
<evidence type="ECO:0000256" key="3">
    <source>
        <dbReference type="ARBA" id="ARBA00022825"/>
    </source>
</evidence>
<sequence>MSISLSSSLSLLIILQCLGTNPVDSTAASFFNDPDVVQDWIFQMINIYPVWEKGIFGKDIRIRVNDEGVDYRHVEFQNRFDTDASCRVFDAYFDERTRTYRNHGTVVASIIGAGGNNAQCAVGIAPEVILSSCTVVGAPVLDLTARDHSYPSYKLDGIHISHNSLGNIPCRSKQQADMTITFPNSNRCPFTHRPGSFFSFNGTLFRGMEHPCDVCDFPSVEPTAACTTAVFLHCQFYFEVDQEACNSLLDQFTNGGECSFQSVATLRSSVEKGGTLGRNEKGVIYVYASGNNFYDGDNSNFENLGRFPILVGAVGKDGQHSSYSTGGSSVLLTAPAGDFDDVDRQTVARAGGGCELAGDGTSYSSPIVSGVIALMLQVNPDLTWRDVQGILATTSEPVTHTVFQDETQMRNGAGLVHSNLYGFGIVNAMAAVTAAETWENYGPERLVTAQVNNLDLTITDDANTPISTRLEITNAPIFVENVEIKLRIQHLTRGHLQITLTSPDGTVSELTPGFIPENGQDAEWILRTVKSWGESPEGTWTLSIVDKVPGDLSNCADKAVRIMERGRHIFGCNSMEVVQIFHDEAFMETAQNFLDLGIEEGCCACNSGLFCDDTIDTSICFEAVRNGFCSDGALLPQLNLLGLQDEEGTSLREACCIFGGGTIYDDPSLFEDKLLGWELMIYGHPDPTRTAAPTMVPTSAPPTPAPSSGASTLKTWALSTLGLVFSFVVIC</sequence>
<feature type="signal peptide" evidence="8">
    <location>
        <begin position="1"/>
        <end position="19"/>
    </location>
</feature>
<comment type="catalytic activity">
    <reaction evidence="4">
        <text>Hydrolysis of proteins with broad specificity for peptide bonds, and a preference for a large uncharged residue in P1. Hydrolyzes peptide amides.</text>
        <dbReference type="EC" id="3.4.21.62"/>
    </reaction>
</comment>
<dbReference type="EC" id="3.4.21.62" evidence="5"/>
<dbReference type="GO" id="GO:0016020">
    <property type="term" value="C:membrane"/>
    <property type="evidence" value="ECO:0007669"/>
    <property type="project" value="TreeGrafter"/>
</dbReference>
<dbReference type="InterPro" id="IPR036852">
    <property type="entry name" value="Peptidase_S8/S53_dom_sf"/>
</dbReference>
<dbReference type="AlphaFoldDB" id="A0AAD2FGP2"/>
<dbReference type="Gene3D" id="2.60.120.260">
    <property type="entry name" value="Galactose-binding domain-like"/>
    <property type="match status" value="1"/>
</dbReference>
<dbReference type="InterPro" id="IPR008979">
    <property type="entry name" value="Galactose-bd-like_sf"/>
</dbReference>
<evidence type="ECO:0000256" key="2">
    <source>
        <dbReference type="ARBA" id="ARBA00022801"/>
    </source>
</evidence>
<dbReference type="GO" id="GO:0016485">
    <property type="term" value="P:protein processing"/>
    <property type="evidence" value="ECO:0007669"/>
    <property type="project" value="TreeGrafter"/>
</dbReference>
<evidence type="ECO:0000256" key="6">
    <source>
        <dbReference type="PIRSR" id="PIRSR615500-1"/>
    </source>
</evidence>